<feature type="region of interest" description="Disordered" evidence="1">
    <location>
        <begin position="116"/>
        <end position="135"/>
    </location>
</feature>
<dbReference type="AlphaFoldDB" id="A0A9D4T9H5"/>
<proteinExistence type="predicted"/>
<dbReference type="Proteomes" id="UP000821837">
    <property type="component" value="Chromosome 1"/>
</dbReference>
<reference evidence="2" key="2">
    <citation type="submission" date="2021-09" db="EMBL/GenBank/DDBJ databases">
        <authorList>
            <person name="Jia N."/>
            <person name="Wang J."/>
            <person name="Shi W."/>
            <person name="Du L."/>
            <person name="Sun Y."/>
            <person name="Zhan W."/>
            <person name="Jiang J."/>
            <person name="Wang Q."/>
            <person name="Zhang B."/>
            <person name="Ji P."/>
            <person name="Sakyi L.B."/>
            <person name="Cui X."/>
            <person name="Yuan T."/>
            <person name="Jiang B."/>
            <person name="Yang W."/>
            <person name="Lam T.T.-Y."/>
            <person name="Chang Q."/>
            <person name="Ding S."/>
            <person name="Wang X."/>
            <person name="Zhu J."/>
            <person name="Ruan X."/>
            <person name="Zhao L."/>
            <person name="Wei J."/>
            <person name="Que T."/>
            <person name="Du C."/>
            <person name="Cheng J."/>
            <person name="Dai P."/>
            <person name="Han X."/>
            <person name="Huang E."/>
            <person name="Gao Y."/>
            <person name="Liu J."/>
            <person name="Shao H."/>
            <person name="Ye R."/>
            <person name="Li L."/>
            <person name="Wei W."/>
            <person name="Wang X."/>
            <person name="Wang C."/>
            <person name="Huo Q."/>
            <person name="Li W."/>
            <person name="Guo W."/>
            <person name="Chen H."/>
            <person name="Chen S."/>
            <person name="Zhou L."/>
            <person name="Zhou L."/>
            <person name="Ni X."/>
            <person name="Tian J."/>
            <person name="Zhou Y."/>
            <person name="Sheng Y."/>
            <person name="Liu T."/>
            <person name="Pan Y."/>
            <person name="Xia L."/>
            <person name="Li J."/>
            <person name="Zhao F."/>
            <person name="Cao W."/>
        </authorList>
    </citation>
    <scope>NUCLEOTIDE SEQUENCE</scope>
    <source>
        <strain evidence="2">Rsan-2018</strain>
        <tissue evidence="2">Larvae</tissue>
    </source>
</reference>
<dbReference type="VEuPathDB" id="VectorBase:RSAN_031705"/>
<organism evidence="2 3">
    <name type="scientific">Rhipicephalus sanguineus</name>
    <name type="common">Brown dog tick</name>
    <name type="synonym">Ixodes sanguineus</name>
    <dbReference type="NCBI Taxonomy" id="34632"/>
    <lineage>
        <taxon>Eukaryota</taxon>
        <taxon>Metazoa</taxon>
        <taxon>Ecdysozoa</taxon>
        <taxon>Arthropoda</taxon>
        <taxon>Chelicerata</taxon>
        <taxon>Arachnida</taxon>
        <taxon>Acari</taxon>
        <taxon>Parasitiformes</taxon>
        <taxon>Ixodida</taxon>
        <taxon>Ixodoidea</taxon>
        <taxon>Ixodidae</taxon>
        <taxon>Rhipicephalinae</taxon>
        <taxon>Rhipicephalus</taxon>
        <taxon>Rhipicephalus</taxon>
    </lineage>
</organism>
<sequence length="135" mass="14377">MSTLLGKGPKFSVEALVPAHELAALNRRVAKKAPQEDHDRCLLEGVDCLTKSVSCPSSNRTGSENLAASLETLLVEGQRLRGAAHWRLLAEGAPPLVGEEPQLAEVTYGGTPSLADTESFVSAEGTPDSRRTVVW</sequence>
<comment type="caution">
    <text evidence="2">The sequence shown here is derived from an EMBL/GenBank/DDBJ whole genome shotgun (WGS) entry which is preliminary data.</text>
</comment>
<dbReference type="EMBL" id="JABSTV010001245">
    <property type="protein sequence ID" value="KAH7983317.1"/>
    <property type="molecule type" value="Genomic_DNA"/>
</dbReference>
<gene>
    <name evidence="2" type="ORF">HPB52_010857</name>
</gene>
<evidence type="ECO:0000313" key="2">
    <source>
        <dbReference type="EMBL" id="KAH7983317.1"/>
    </source>
</evidence>
<name>A0A9D4T9H5_RHISA</name>
<reference evidence="2" key="1">
    <citation type="journal article" date="2020" name="Cell">
        <title>Large-Scale Comparative Analyses of Tick Genomes Elucidate Their Genetic Diversity and Vector Capacities.</title>
        <authorList>
            <consortium name="Tick Genome and Microbiome Consortium (TIGMIC)"/>
            <person name="Jia N."/>
            <person name="Wang J."/>
            <person name="Shi W."/>
            <person name="Du L."/>
            <person name="Sun Y."/>
            <person name="Zhan W."/>
            <person name="Jiang J.F."/>
            <person name="Wang Q."/>
            <person name="Zhang B."/>
            <person name="Ji P."/>
            <person name="Bell-Sakyi L."/>
            <person name="Cui X.M."/>
            <person name="Yuan T.T."/>
            <person name="Jiang B.G."/>
            <person name="Yang W.F."/>
            <person name="Lam T.T."/>
            <person name="Chang Q.C."/>
            <person name="Ding S.J."/>
            <person name="Wang X.J."/>
            <person name="Zhu J.G."/>
            <person name="Ruan X.D."/>
            <person name="Zhao L."/>
            <person name="Wei J.T."/>
            <person name="Ye R.Z."/>
            <person name="Que T.C."/>
            <person name="Du C.H."/>
            <person name="Zhou Y.H."/>
            <person name="Cheng J.X."/>
            <person name="Dai P.F."/>
            <person name="Guo W.B."/>
            <person name="Han X.H."/>
            <person name="Huang E.J."/>
            <person name="Li L.F."/>
            <person name="Wei W."/>
            <person name="Gao Y.C."/>
            <person name="Liu J.Z."/>
            <person name="Shao H.Z."/>
            <person name="Wang X."/>
            <person name="Wang C.C."/>
            <person name="Yang T.C."/>
            <person name="Huo Q.B."/>
            <person name="Li W."/>
            <person name="Chen H.Y."/>
            <person name="Chen S.E."/>
            <person name="Zhou L.G."/>
            <person name="Ni X.B."/>
            <person name="Tian J.H."/>
            <person name="Sheng Y."/>
            <person name="Liu T."/>
            <person name="Pan Y.S."/>
            <person name="Xia L.Y."/>
            <person name="Li J."/>
            <person name="Zhao F."/>
            <person name="Cao W.C."/>
        </authorList>
    </citation>
    <scope>NUCLEOTIDE SEQUENCE</scope>
    <source>
        <strain evidence="2">Rsan-2018</strain>
    </source>
</reference>
<protein>
    <submittedName>
        <fullName evidence="2">Uncharacterized protein</fullName>
    </submittedName>
</protein>
<evidence type="ECO:0000313" key="3">
    <source>
        <dbReference type="Proteomes" id="UP000821837"/>
    </source>
</evidence>
<keyword evidence="3" id="KW-1185">Reference proteome</keyword>
<accession>A0A9D4T9H5</accession>
<evidence type="ECO:0000256" key="1">
    <source>
        <dbReference type="SAM" id="MobiDB-lite"/>
    </source>
</evidence>